<protein>
    <recommendedName>
        <fullName evidence="5">Secreted protein</fullName>
    </recommendedName>
</protein>
<feature type="chain" id="PRO_5026117656" description="Secreted protein" evidence="2">
    <location>
        <begin position="20"/>
        <end position="231"/>
    </location>
</feature>
<gene>
    <name evidence="3" type="ORF">EJ06DRAFT_306054</name>
</gene>
<keyword evidence="4" id="KW-1185">Reference proteome</keyword>
<evidence type="ECO:0000313" key="4">
    <source>
        <dbReference type="Proteomes" id="UP000799640"/>
    </source>
</evidence>
<evidence type="ECO:0000256" key="2">
    <source>
        <dbReference type="SAM" id="SignalP"/>
    </source>
</evidence>
<dbReference type="EMBL" id="ML996690">
    <property type="protein sequence ID" value="KAF2402679.1"/>
    <property type="molecule type" value="Genomic_DNA"/>
</dbReference>
<accession>A0A6G1I3N3</accession>
<reference evidence="3" key="1">
    <citation type="journal article" date="2020" name="Stud. Mycol.">
        <title>101 Dothideomycetes genomes: a test case for predicting lifestyles and emergence of pathogens.</title>
        <authorList>
            <person name="Haridas S."/>
            <person name="Albert R."/>
            <person name="Binder M."/>
            <person name="Bloem J."/>
            <person name="Labutti K."/>
            <person name="Salamov A."/>
            <person name="Andreopoulos B."/>
            <person name="Baker S."/>
            <person name="Barry K."/>
            <person name="Bills G."/>
            <person name="Bluhm B."/>
            <person name="Cannon C."/>
            <person name="Castanera R."/>
            <person name="Culley D."/>
            <person name="Daum C."/>
            <person name="Ezra D."/>
            <person name="Gonzalez J."/>
            <person name="Henrissat B."/>
            <person name="Kuo A."/>
            <person name="Liang C."/>
            <person name="Lipzen A."/>
            <person name="Lutzoni F."/>
            <person name="Magnuson J."/>
            <person name="Mondo S."/>
            <person name="Nolan M."/>
            <person name="Ohm R."/>
            <person name="Pangilinan J."/>
            <person name="Park H.-J."/>
            <person name="Ramirez L."/>
            <person name="Alfaro M."/>
            <person name="Sun H."/>
            <person name="Tritt A."/>
            <person name="Yoshinaga Y."/>
            <person name="Zwiers L.-H."/>
            <person name="Turgeon B."/>
            <person name="Goodwin S."/>
            <person name="Spatafora J."/>
            <person name="Crous P."/>
            <person name="Grigoriev I."/>
        </authorList>
    </citation>
    <scope>NUCLEOTIDE SEQUENCE</scope>
    <source>
        <strain evidence="3">CBS 262.69</strain>
    </source>
</reference>
<keyword evidence="2" id="KW-0732">Signal</keyword>
<organism evidence="3 4">
    <name type="scientific">Trichodelitschia bisporula</name>
    <dbReference type="NCBI Taxonomy" id="703511"/>
    <lineage>
        <taxon>Eukaryota</taxon>
        <taxon>Fungi</taxon>
        <taxon>Dikarya</taxon>
        <taxon>Ascomycota</taxon>
        <taxon>Pezizomycotina</taxon>
        <taxon>Dothideomycetes</taxon>
        <taxon>Dothideomycetes incertae sedis</taxon>
        <taxon>Phaeotrichales</taxon>
        <taxon>Phaeotrichaceae</taxon>
        <taxon>Trichodelitschia</taxon>
    </lineage>
</organism>
<feature type="signal peptide" evidence="2">
    <location>
        <begin position="1"/>
        <end position="19"/>
    </location>
</feature>
<evidence type="ECO:0008006" key="5">
    <source>
        <dbReference type="Google" id="ProtNLM"/>
    </source>
</evidence>
<name>A0A6G1I3N3_9PEZI</name>
<sequence length="231" mass="25902">MLWNHFAFCLLPWHWLVSASRQRSPALRSVLVHCPLVAGSVLRAGLRLFCRASFFARALISPLRSSIQLAPERPYSPAEGVLLDDSGARRDPRNPASTRLQPIMSHYGQYVVMRKSLARRATDGPRACMLPRTTHARPLYPPRCSAAFPQIRRPGQSLHRRGPGRLSFLYRRRETDFLRGTLWCRGWLTCKRAMGVTGCSSTHMMRARVGRRRSVCAGARCSGPGPLAGRA</sequence>
<proteinExistence type="predicted"/>
<dbReference type="AlphaFoldDB" id="A0A6G1I3N3"/>
<evidence type="ECO:0000313" key="3">
    <source>
        <dbReference type="EMBL" id="KAF2402679.1"/>
    </source>
</evidence>
<dbReference type="Proteomes" id="UP000799640">
    <property type="component" value="Unassembled WGS sequence"/>
</dbReference>
<evidence type="ECO:0000256" key="1">
    <source>
        <dbReference type="SAM" id="MobiDB-lite"/>
    </source>
</evidence>
<feature type="region of interest" description="Disordered" evidence="1">
    <location>
        <begin position="78"/>
        <end position="98"/>
    </location>
</feature>